<dbReference type="Pfam" id="PF07731">
    <property type="entry name" value="Cu-oxidase_2"/>
    <property type="match status" value="1"/>
</dbReference>
<dbReference type="OMA" id="VDWYHVA"/>
<evidence type="ECO:0000259" key="5">
    <source>
        <dbReference type="Pfam" id="PF00394"/>
    </source>
</evidence>
<dbReference type="PANTHER" id="PTHR11709:SF232">
    <property type="entry name" value="STRAW, ISOFORM G"/>
    <property type="match status" value="1"/>
</dbReference>
<feature type="chain" id="PRO_5001644535" evidence="4">
    <location>
        <begin position="20"/>
        <end position="665"/>
    </location>
</feature>
<dbReference type="AlphaFoldDB" id="A0A067QZF4"/>
<evidence type="ECO:0000256" key="3">
    <source>
        <dbReference type="ARBA" id="ARBA00023002"/>
    </source>
</evidence>
<dbReference type="Proteomes" id="UP000027135">
    <property type="component" value="Unassembled WGS sequence"/>
</dbReference>
<protein>
    <submittedName>
        <fullName evidence="8">L-ascorbate oxidase</fullName>
    </submittedName>
</protein>
<evidence type="ECO:0000256" key="1">
    <source>
        <dbReference type="ARBA" id="ARBA00010609"/>
    </source>
</evidence>
<name>A0A067QZF4_ZOONE</name>
<dbReference type="InterPro" id="IPR001117">
    <property type="entry name" value="Cu-oxidase_2nd"/>
</dbReference>
<evidence type="ECO:0000313" key="8">
    <source>
        <dbReference type="EMBL" id="KDR11748.1"/>
    </source>
</evidence>
<dbReference type="CDD" id="cd13905">
    <property type="entry name" value="CuRO_3_tcLLC2_insect_like"/>
    <property type="match status" value="1"/>
</dbReference>
<dbReference type="FunFam" id="2.60.40.420:FF:000031">
    <property type="entry name" value="Laccase-2 isoform A"/>
    <property type="match status" value="1"/>
</dbReference>
<dbReference type="Gene3D" id="2.60.40.420">
    <property type="entry name" value="Cupredoxins - blue copper proteins"/>
    <property type="match status" value="3"/>
</dbReference>
<sequence length="665" mass="73953">MYLYLRWILLATGIGVVSSQTRLNLNSYLQPDRVTRQQFVSPPRGSSLCARQCVNGEAPKICYYKWLAENYVTLGPACGNCPVNVTACDEPQCVVANGYEKSVLTINRMVPGPNIQVCLGDRIIIDLQNNIAGGQMAIHWHGVFQRGTQYMDGVPMVTQCSIHEADVFRYDFLANNEGTHYWHSHDGLQKLDGIQGNLVIRTPKAKDPNGNLYDIDVPEHTLMILDWMNTTAEERFPGLRQREPGQMPITFLLDGRGRPKLLPGQQNASPVPYKEVWVEQGKKFRLRFVSGLCTVCGAQISIESHGMTLIATDGAPVKPVNIGSIDLFSGERYDVVLNANQTPGTYWIHIRGLAECSEPGIEIYQLAVLRYLGTNQARNDPPGYNGGFGNGGTVLNPQNASCATGQGGLCVSQLTGLIPDNDNVLSRPPNFNIVLSFGFHIFDNLQETFNKGRYERFFVAPDRTVLTSWINNISFISPPSPLLSQGPDTPREMFCPVGRDGFPQCPTNTTSADYCECIYVIKIPLGAVTQIVIGDLLPVADLHHPFHLHGYHFYVMAMDQFRNGETLQSVSKELLRTNFSRSLLPALKDTITVPSNGYAAIRFRADNPGLWFFHCHFMYHLATGMAVVMQVGNDGDWPPVPPKFPRCGNYQPTPYLEDYSNIIRG</sequence>
<dbReference type="PROSITE" id="PS00080">
    <property type="entry name" value="MULTICOPPER_OXIDASE2"/>
    <property type="match status" value="1"/>
</dbReference>
<dbReference type="FunFam" id="2.60.40.420:FF:000045">
    <property type="entry name" value="Laccase 2"/>
    <property type="match status" value="1"/>
</dbReference>
<evidence type="ECO:0000259" key="7">
    <source>
        <dbReference type="Pfam" id="PF07732"/>
    </source>
</evidence>
<dbReference type="InterPro" id="IPR011706">
    <property type="entry name" value="Cu-oxidase_C"/>
</dbReference>
<evidence type="ECO:0000256" key="4">
    <source>
        <dbReference type="SAM" id="SignalP"/>
    </source>
</evidence>
<evidence type="ECO:0000313" key="9">
    <source>
        <dbReference type="Proteomes" id="UP000027135"/>
    </source>
</evidence>
<feature type="signal peptide" evidence="4">
    <location>
        <begin position="1"/>
        <end position="19"/>
    </location>
</feature>
<keyword evidence="3" id="KW-0560">Oxidoreductase</keyword>
<dbReference type="Pfam" id="PF00394">
    <property type="entry name" value="Cu-oxidase"/>
    <property type="match status" value="1"/>
</dbReference>
<proteinExistence type="inferred from homology"/>
<dbReference type="GO" id="GO:0005507">
    <property type="term" value="F:copper ion binding"/>
    <property type="evidence" value="ECO:0007669"/>
    <property type="project" value="InterPro"/>
</dbReference>
<dbReference type="EMBL" id="KK853076">
    <property type="protein sequence ID" value="KDR11748.1"/>
    <property type="molecule type" value="Genomic_DNA"/>
</dbReference>
<feature type="domain" description="Plastocyanin-like" evidence="7">
    <location>
        <begin position="92"/>
        <end position="204"/>
    </location>
</feature>
<dbReference type="STRING" id="136037.A0A067QZF4"/>
<evidence type="ECO:0000259" key="6">
    <source>
        <dbReference type="Pfam" id="PF07731"/>
    </source>
</evidence>
<dbReference type="InterPro" id="IPR011707">
    <property type="entry name" value="Cu-oxidase-like_N"/>
</dbReference>
<feature type="domain" description="Plastocyanin-like" evidence="5">
    <location>
        <begin position="220"/>
        <end position="373"/>
    </location>
</feature>
<dbReference type="PROSITE" id="PS00079">
    <property type="entry name" value="MULTICOPPER_OXIDASE1"/>
    <property type="match status" value="1"/>
</dbReference>
<dbReference type="InterPro" id="IPR045087">
    <property type="entry name" value="Cu-oxidase_fam"/>
</dbReference>
<dbReference type="GO" id="GO:0006826">
    <property type="term" value="P:iron ion transport"/>
    <property type="evidence" value="ECO:0007669"/>
    <property type="project" value="TreeGrafter"/>
</dbReference>
<dbReference type="InterPro" id="IPR033138">
    <property type="entry name" value="Cu_oxidase_CS"/>
</dbReference>
<dbReference type="InParanoid" id="A0A067QZF4"/>
<dbReference type="PANTHER" id="PTHR11709">
    <property type="entry name" value="MULTI-COPPER OXIDASE"/>
    <property type="match status" value="1"/>
</dbReference>
<evidence type="ECO:0000256" key="2">
    <source>
        <dbReference type="ARBA" id="ARBA00022723"/>
    </source>
</evidence>
<dbReference type="eggNOG" id="KOG1263">
    <property type="taxonomic scope" value="Eukaryota"/>
</dbReference>
<reference evidence="8 9" key="1">
    <citation type="journal article" date="2014" name="Nat. Commun.">
        <title>Molecular traces of alternative social organization in a termite genome.</title>
        <authorList>
            <person name="Terrapon N."/>
            <person name="Li C."/>
            <person name="Robertson H.M."/>
            <person name="Ji L."/>
            <person name="Meng X."/>
            <person name="Booth W."/>
            <person name="Chen Z."/>
            <person name="Childers C.P."/>
            <person name="Glastad K.M."/>
            <person name="Gokhale K."/>
            <person name="Gowin J."/>
            <person name="Gronenberg W."/>
            <person name="Hermansen R.A."/>
            <person name="Hu H."/>
            <person name="Hunt B.G."/>
            <person name="Huylmans A.K."/>
            <person name="Khalil S.M."/>
            <person name="Mitchell R.D."/>
            <person name="Munoz-Torres M.C."/>
            <person name="Mustard J.A."/>
            <person name="Pan H."/>
            <person name="Reese J.T."/>
            <person name="Scharf M.E."/>
            <person name="Sun F."/>
            <person name="Vogel H."/>
            <person name="Xiao J."/>
            <person name="Yang W."/>
            <person name="Yang Z."/>
            <person name="Yang Z."/>
            <person name="Zhou J."/>
            <person name="Zhu J."/>
            <person name="Brent C.S."/>
            <person name="Elsik C.G."/>
            <person name="Goodisman M.A."/>
            <person name="Liberles D.A."/>
            <person name="Roe R.M."/>
            <person name="Vargo E.L."/>
            <person name="Vilcinskas A."/>
            <person name="Wang J."/>
            <person name="Bornberg-Bauer E."/>
            <person name="Korb J."/>
            <person name="Zhang G."/>
            <person name="Liebig J."/>
        </authorList>
    </citation>
    <scope>NUCLEOTIDE SEQUENCE [LARGE SCALE GENOMIC DNA]</scope>
    <source>
        <tissue evidence="8">Whole organism</tissue>
    </source>
</reference>
<dbReference type="CDD" id="cd13884">
    <property type="entry name" value="CuRO_2_tcLCC_insect_like"/>
    <property type="match status" value="1"/>
</dbReference>
<dbReference type="GO" id="GO:0016491">
    <property type="term" value="F:oxidoreductase activity"/>
    <property type="evidence" value="ECO:0007669"/>
    <property type="project" value="UniProtKB-KW"/>
</dbReference>
<dbReference type="InterPro" id="IPR002355">
    <property type="entry name" value="Cu_oxidase_Cu_BS"/>
</dbReference>
<dbReference type="Pfam" id="PF07732">
    <property type="entry name" value="Cu-oxidase_3"/>
    <property type="match status" value="1"/>
</dbReference>
<feature type="domain" description="Plastocyanin-like" evidence="6">
    <location>
        <begin position="510"/>
        <end position="633"/>
    </location>
</feature>
<gene>
    <name evidence="8" type="ORF">L798_13696</name>
</gene>
<dbReference type="OrthoDB" id="2121828at2759"/>
<dbReference type="CDD" id="cd13858">
    <property type="entry name" value="CuRO_1_tcLCC2_insect_like"/>
    <property type="match status" value="1"/>
</dbReference>
<keyword evidence="2" id="KW-0479">Metal-binding</keyword>
<keyword evidence="4" id="KW-0732">Signal</keyword>
<accession>A0A067QZF4</accession>
<comment type="similarity">
    <text evidence="1">Belongs to the multicopper oxidase family.</text>
</comment>
<dbReference type="GO" id="GO:0005886">
    <property type="term" value="C:plasma membrane"/>
    <property type="evidence" value="ECO:0007669"/>
    <property type="project" value="TreeGrafter"/>
</dbReference>
<keyword evidence="9" id="KW-1185">Reference proteome</keyword>
<dbReference type="InterPro" id="IPR008972">
    <property type="entry name" value="Cupredoxin"/>
</dbReference>
<organism evidence="8 9">
    <name type="scientific">Zootermopsis nevadensis</name>
    <name type="common">Dampwood termite</name>
    <dbReference type="NCBI Taxonomy" id="136037"/>
    <lineage>
        <taxon>Eukaryota</taxon>
        <taxon>Metazoa</taxon>
        <taxon>Ecdysozoa</taxon>
        <taxon>Arthropoda</taxon>
        <taxon>Hexapoda</taxon>
        <taxon>Insecta</taxon>
        <taxon>Pterygota</taxon>
        <taxon>Neoptera</taxon>
        <taxon>Polyneoptera</taxon>
        <taxon>Dictyoptera</taxon>
        <taxon>Blattodea</taxon>
        <taxon>Blattoidea</taxon>
        <taxon>Termitoidae</taxon>
        <taxon>Termopsidae</taxon>
        <taxon>Zootermopsis</taxon>
    </lineage>
</organism>
<dbReference type="SUPFAM" id="SSF49503">
    <property type="entry name" value="Cupredoxins"/>
    <property type="match status" value="3"/>
</dbReference>